<evidence type="ECO:0000256" key="5">
    <source>
        <dbReference type="ARBA" id="ARBA00023163"/>
    </source>
</evidence>
<keyword evidence="6" id="KW-0539">Nucleus</keyword>
<dbReference type="GO" id="GO:0006351">
    <property type="term" value="P:DNA-templated transcription"/>
    <property type="evidence" value="ECO:0007669"/>
    <property type="project" value="InterPro"/>
</dbReference>
<keyword evidence="2" id="KW-0862">Zinc</keyword>
<dbReference type="SUPFAM" id="SSF57701">
    <property type="entry name" value="Zn2/Cys6 DNA-binding domain"/>
    <property type="match status" value="1"/>
</dbReference>
<dbReference type="PANTHER" id="PTHR47660">
    <property type="entry name" value="TRANSCRIPTION FACTOR WITH C2H2 AND ZN(2)-CYS(6) DNA BINDING DOMAIN (EUROFUNG)-RELATED-RELATED"/>
    <property type="match status" value="1"/>
</dbReference>
<evidence type="ECO:0000256" key="6">
    <source>
        <dbReference type="ARBA" id="ARBA00023242"/>
    </source>
</evidence>
<dbReference type="EMBL" id="KZ826379">
    <property type="protein sequence ID" value="PYI03537.1"/>
    <property type="molecule type" value="Genomic_DNA"/>
</dbReference>
<protein>
    <submittedName>
        <fullName evidence="10">C6 and C2H2 transcription factor</fullName>
    </submittedName>
</protein>
<evidence type="ECO:0000256" key="2">
    <source>
        <dbReference type="ARBA" id="ARBA00022833"/>
    </source>
</evidence>
<dbReference type="VEuPathDB" id="FungiDB:BO78DRAFT_349443"/>
<dbReference type="GO" id="GO:0008270">
    <property type="term" value="F:zinc ion binding"/>
    <property type="evidence" value="ECO:0007669"/>
    <property type="project" value="UniProtKB-KW"/>
</dbReference>
<dbReference type="SMART" id="SM00066">
    <property type="entry name" value="GAL4"/>
    <property type="match status" value="1"/>
</dbReference>
<dbReference type="CDD" id="cd12148">
    <property type="entry name" value="fungal_TF_MHR"/>
    <property type="match status" value="1"/>
</dbReference>
<gene>
    <name evidence="10" type="ORF">BO78DRAFT_349443</name>
</gene>
<dbReference type="PROSITE" id="PS50157">
    <property type="entry name" value="ZINC_FINGER_C2H2_2"/>
    <property type="match status" value="1"/>
</dbReference>
<keyword evidence="3" id="KW-0805">Transcription regulation</keyword>
<evidence type="ECO:0000259" key="8">
    <source>
        <dbReference type="PROSITE" id="PS50048"/>
    </source>
</evidence>
<feature type="domain" description="Zn(2)-C6 fungal-type" evidence="8">
    <location>
        <begin position="89"/>
        <end position="118"/>
    </location>
</feature>
<dbReference type="InterPro" id="IPR007219">
    <property type="entry name" value="XnlR_reg_dom"/>
</dbReference>
<dbReference type="Pfam" id="PF00172">
    <property type="entry name" value="Zn_clus"/>
    <property type="match status" value="1"/>
</dbReference>
<evidence type="ECO:0000256" key="7">
    <source>
        <dbReference type="PROSITE-ProRule" id="PRU00042"/>
    </source>
</evidence>
<dbReference type="InterPro" id="IPR036864">
    <property type="entry name" value="Zn2-C6_fun-type_DNA-bd_sf"/>
</dbReference>
<dbReference type="OrthoDB" id="10261408at2759"/>
<keyword evidence="5" id="KW-0804">Transcription</keyword>
<dbReference type="GO" id="GO:0003677">
    <property type="term" value="F:DNA binding"/>
    <property type="evidence" value="ECO:0007669"/>
    <property type="project" value="UniProtKB-KW"/>
</dbReference>
<dbReference type="Pfam" id="PF04082">
    <property type="entry name" value="Fungal_trans"/>
    <property type="match status" value="1"/>
</dbReference>
<dbReference type="STRING" id="1448318.A0A319E0M1"/>
<dbReference type="Proteomes" id="UP000248423">
    <property type="component" value="Unassembled WGS sequence"/>
</dbReference>
<sequence length="421" mass="47950">MPPRSATGSPRPLFRCRYPGCRATYQRKEHLNRHVAQHDQGKRFSCPYCDSILARRNGLRASYFRDLLRRHVQSHHPERELPLSRAQKACRACHTRKERCDGGSPCNPCQKRRIACSWSRRGTVRPDEAKLQDTQALFNMAHGSSRWIAQDFIDTYFREFHPRWPFLHRGTFRQLKEPCILLQSMIMMGLWIKGDEAARDTAMTFHRKLLSAIQDQRDQWCVKESTAPLDDNNNDNHTPWPMATYQSILLQLIYALLVAKHEMSLDLNLRCQLPAPQYELLTSLVTTCRRRGMFSYPTMLAQHHADAPIALIWVGVEEVKRFGLALYKLCRLCARRDDASGHASTDGDGSGVSELLTLSDLDFCLPDSDAAWEAAPASGAEAGSIRSLAMGQTCRDNRDPDGWISQTSGRLYDAGLGFDWI</sequence>
<keyword evidence="7" id="KW-0863">Zinc-finger</keyword>
<dbReference type="GO" id="GO:0009893">
    <property type="term" value="P:positive regulation of metabolic process"/>
    <property type="evidence" value="ECO:0007669"/>
    <property type="project" value="UniProtKB-ARBA"/>
</dbReference>
<evidence type="ECO:0000256" key="3">
    <source>
        <dbReference type="ARBA" id="ARBA00023015"/>
    </source>
</evidence>
<dbReference type="SUPFAM" id="SSF57667">
    <property type="entry name" value="beta-beta-alpha zinc fingers"/>
    <property type="match status" value="1"/>
</dbReference>
<evidence type="ECO:0000313" key="11">
    <source>
        <dbReference type="Proteomes" id="UP000248423"/>
    </source>
</evidence>
<reference evidence="10 11" key="1">
    <citation type="submission" date="2018-02" db="EMBL/GenBank/DDBJ databases">
        <title>The genomes of Aspergillus section Nigri reveals drivers in fungal speciation.</title>
        <authorList>
            <consortium name="DOE Joint Genome Institute"/>
            <person name="Vesth T.C."/>
            <person name="Nybo J."/>
            <person name="Theobald S."/>
            <person name="Brandl J."/>
            <person name="Frisvad J.C."/>
            <person name="Nielsen K.F."/>
            <person name="Lyhne E.K."/>
            <person name="Kogle M.E."/>
            <person name="Kuo A."/>
            <person name="Riley R."/>
            <person name="Clum A."/>
            <person name="Nolan M."/>
            <person name="Lipzen A."/>
            <person name="Salamov A."/>
            <person name="Henrissat B."/>
            <person name="Wiebenga A."/>
            <person name="De vries R.P."/>
            <person name="Grigoriev I.V."/>
            <person name="Mortensen U.H."/>
            <person name="Andersen M.R."/>
            <person name="Baker S.E."/>
        </authorList>
    </citation>
    <scope>NUCLEOTIDE SEQUENCE [LARGE SCALE GENOMIC DNA]</scope>
    <source>
        <strain evidence="10 11">CBS 121057</strain>
    </source>
</reference>
<accession>A0A319E0M1</accession>
<evidence type="ECO:0000256" key="4">
    <source>
        <dbReference type="ARBA" id="ARBA00023125"/>
    </source>
</evidence>
<evidence type="ECO:0000259" key="9">
    <source>
        <dbReference type="PROSITE" id="PS50157"/>
    </source>
</evidence>
<organism evidence="10 11">
    <name type="scientific">Aspergillus sclerotiicarbonarius (strain CBS 121057 / IBT 28362)</name>
    <dbReference type="NCBI Taxonomy" id="1448318"/>
    <lineage>
        <taxon>Eukaryota</taxon>
        <taxon>Fungi</taxon>
        <taxon>Dikarya</taxon>
        <taxon>Ascomycota</taxon>
        <taxon>Pezizomycotina</taxon>
        <taxon>Eurotiomycetes</taxon>
        <taxon>Eurotiomycetidae</taxon>
        <taxon>Eurotiales</taxon>
        <taxon>Aspergillaceae</taxon>
        <taxon>Aspergillus</taxon>
        <taxon>Aspergillus subgen. Circumdati</taxon>
    </lineage>
</organism>
<dbReference type="InterPro" id="IPR013087">
    <property type="entry name" value="Znf_C2H2_type"/>
</dbReference>
<proteinExistence type="predicted"/>
<dbReference type="PROSITE" id="PS00028">
    <property type="entry name" value="ZINC_FINGER_C2H2_1"/>
    <property type="match status" value="1"/>
</dbReference>
<dbReference type="PROSITE" id="PS50048">
    <property type="entry name" value="ZN2_CY6_FUNGAL_2"/>
    <property type="match status" value="1"/>
</dbReference>
<keyword evidence="4" id="KW-0238">DNA-binding</keyword>
<dbReference type="InterPro" id="IPR036236">
    <property type="entry name" value="Znf_C2H2_sf"/>
</dbReference>
<dbReference type="InterPro" id="IPR001138">
    <property type="entry name" value="Zn2Cys6_DnaBD"/>
</dbReference>
<dbReference type="Gene3D" id="3.30.160.60">
    <property type="entry name" value="Classic Zinc Finger"/>
    <property type="match status" value="1"/>
</dbReference>
<feature type="domain" description="C2H2-type" evidence="9">
    <location>
        <begin position="14"/>
        <end position="43"/>
    </location>
</feature>
<dbReference type="SMART" id="SM00355">
    <property type="entry name" value="ZnF_C2H2"/>
    <property type="match status" value="2"/>
</dbReference>
<dbReference type="Gene3D" id="4.10.240.10">
    <property type="entry name" value="Zn(2)-C6 fungal-type DNA-binding domain"/>
    <property type="match status" value="1"/>
</dbReference>
<keyword evidence="11" id="KW-1185">Reference proteome</keyword>
<name>A0A319E0M1_ASPSB</name>
<dbReference type="GO" id="GO:0000981">
    <property type="term" value="F:DNA-binding transcription factor activity, RNA polymerase II-specific"/>
    <property type="evidence" value="ECO:0007669"/>
    <property type="project" value="InterPro"/>
</dbReference>
<dbReference type="PROSITE" id="PS00463">
    <property type="entry name" value="ZN2_CY6_FUNGAL_1"/>
    <property type="match status" value="1"/>
</dbReference>
<dbReference type="PANTHER" id="PTHR47660:SF7">
    <property type="entry name" value="TRANSCRIPTION FACTOR WITH C2H2 AND ZN(2)-CYS(6) DNA BINDING DOMAIN (EUROFUNG)"/>
    <property type="match status" value="1"/>
</dbReference>
<keyword evidence="1" id="KW-0479">Metal-binding</keyword>
<dbReference type="AlphaFoldDB" id="A0A319E0M1"/>
<evidence type="ECO:0000256" key="1">
    <source>
        <dbReference type="ARBA" id="ARBA00022723"/>
    </source>
</evidence>
<dbReference type="CDD" id="cd00067">
    <property type="entry name" value="GAL4"/>
    <property type="match status" value="1"/>
</dbReference>
<evidence type="ECO:0000313" key="10">
    <source>
        <dbReference type="EMBL" id="PYI03537.1"/>
    </source>
</evidence>